<dbReference type="Gene3D" id="3.40.50.1000">
    <property type="entry name" value="HAD superfamily/HAD-like"/>
    <property type="match status" value="1"/>
</dbReference>
<organism evidence="1">
    <name type="scientific">Sporolactobacillus sp. Y61</name>
    <dbReference type="NCBI Taxonomy" id="3160863"/>
    <lineage>
        <taxon>Bacteria</taxon>
        <taxon>Bacillati</taxon>
        <taxon>Bacillota</taxon>
        <taxon>Bacilli</taxon>
        <taxon>Bacillales</taxon>
        <taxon>Sporolactobacillaceae</taxon>
        <taxon>Sporolactobacillus</taxon>
    </lineage>
</organism>
<proteinExistence type="predicted"/>
<gene>
    <name evidence="1" type="ORF">ABNN70_03820</name>
</gene>
<dbReference type="NCBIfam" id="TIGR02254">
    <property type="entry name" value="YjjG_YfnB"/>
    <property type="match status" value="1"/>
</dbReference>
<dbReference type="SFLD" id="SFLDS00003">
    <property type="entry name" value="Haloacid_Dehalogenase"/>
    <property type="match status" value="1"/>
</dbReference>
<dbReference type="SFLD" id="SFLDG01129">
    <property type="entry name" value="C1.5:_HAD__Beta-PGM__Phosphata"/>
    <property type="match status" value="1"/>
</dbReference>
<dbReference type="CDD" id="cd04305">
    <property type="entry name" value="HAD_Neu5Ac-Pase_like"/>
    <property type="match status" value="1"/>
</dbReference>
<dbReference type="InterPro" id="IPR006439">
    <property type="entry name" value="HAD-SF_hydro_IA"/>
</dbReference>
<dbReference type="InterPro" id="IPR052550">
    <property type="entry name" value="Pyrimidine_5'-ntase_YjjG"/>
</dbReference>
<dbReference type="EC" id="3.1.3.5" evidence="1"/>
<dbReference type="Pfam" id="PF00702">
    <property type="entry name" value="Hydrolase"/>
    <property type="match status" value="1"/>
</dbReference>
<dbReference type="PANTHER" id="PTHR47478:SF1">
    <property type="entry name" value="PYRIMIDINE 5'-NUCLEOTIDASE YJJG"/>
    <property type="match status" value="1"/>
</dbReference>
<dbReference type="InterPro" id="IPR023214">
    <property type="entry name" value="HAD_sf"/>
</dbReference>
<dbReference type="InterPro" id="IPR011951">
    <property type="entry name" value="HAD-SF_hydro_IA_YjjG/PynA"/>
</dbReference>
<dbReference type="AlphaFoldDB" id="A0AAU8IHA1"/>
<dbReference type="InterPro" id="IPR036412">
    <property type="entry name" value="HAD-like_sf"/>
</dbReference>
<dbReference type="EMBL" id="CP159510">
    <property type="protein sequence ID" value="XCJ17634.1"/>
    <property type="molecule type" value="Genomic_DNA"/>
</dbReference>
<keyword evidence="1" id="KW-0378">Hydrolase</keyword>
<dbReference type="RefSeq" id="WP_353948793.1">
    <property type="nucleotide sequence ID" value="NZ_CP159510.1"/>
</dbReference>
<protein>
    <submittedName>
        <fullName evidence="1">YjjG family noncanonical pyrimidine nucleotidase</fullName>
        <ecNumber evidence="1">3.1.3.5</ecNumber>
    </submittedName>
</protein>
<dbReference type="NCBIfam" id="TIGR01549">
    <property type="entry name" value="HAD-SF-IA-v1"/>
    <property type="match status" value="1"/>
</dbReference>
<reference evidence="1" key="1">
    <citation type="submission" date="2024-06" db="EMBL/GenBank/DDBJ databases">
        <authorList>
            <person name="Fan A."/>
            <person name="Zhang F.Y."/>
            <person name="Zhang L."/>
        </authorList>
    </citation>
    <scope>NUCLEOTIDE SEQUENCE</scope>
    <source>
        <strain evidence="1">Y61</strain>
    </source>
</reference>
<sequence>MKPYSTLFFDVDNTLLDFRAAEDQALHKLFASQHVPLTDRIMAHYRRINQGIWQVIEQGKADRDSLLNKRFSRLFRHYGKRVDGPAMEKKYREYLSEGHQLVDGALEMIRLLHNRYNLYVITNGVRSTQLRRLRDSGLLPLFRKIFVSETAGYQKPMRAFFDYAFARVPDFSKDQALMIGDSLSSDIKGGYLAGLDTCWFNPDGVQNTGQYAPTYQMKRLVELKGILGGPGGGPEFRNL</sequence>
<name>A0AAU8IHA1_9BACL</name>
<dbReference type="InterPro" id="IPR023198">
    <property type="entry name" value="PGP-like_dom2"/>
</dbReference>
<dbReference type="Gene3D" id="1.10.150.240">
    <property type="entry name" value="Putative phosphatase, domain 2"/>
    <property type="match status" value="1"/>
</dbReference>
<accession>A0AAU8IHA1</accession>
<dbReference type="PANTHER" id="PTHR47478">
    <property type="match status" value="1"/>
</dbReference>
<dbReference type="SUPFAM" id="SSF56784">
    <property type="entry name" value="HAD-like"/>
    <property type="match status" value="1"/>
</dbReference>
<dbReference type="GO" id="GO:0008253">
    <property type="term" value="F:5'-nucleotidase activity"/>
    <property type="evidence" value="ECO:0007669"/>
    <property type="project" value="UniProtKB-EC"/>
</dbReference>
<evidence type="ECO:0000313" key="1">
    <source>
        <dbReference type="EMBL" id="XCJ17634.1"/>
    </source>
</evidence>